<protein>
    <submittedName>
        <fullName evidence="9">Scm polycomb group protein like 2</fullName>
    </submittedName>
</protein>
<dbReference type="GO" id="GO:0042393">
    <property type="term" value="F:histone binding"/>
    <property type="evidence" value="ECO:0007669"/>
    <property type="project" value="TreeGrafter"/>
</dbReference>
<comment type="similarity">
    <text evidence="2">Belongs to the SCM family.</text>
</comment>
<comment type="subcellular location">
    <subcellularLocation>
        <location evidence="1">Nucleus</location>
    </subcellularLocation>
</comment>
<evidence type="ECO:0000313" key="10">
    <source>
        <dbReference type="Proteomes" id="UP000261580"/>
    </source>
</evidence>
<dbReference type="InterPro" id="IPR047531">
    <property type="entry name" value="SAM_Scm-like"/>
</dbReference>
<dbReference type="GeneTree" id="ENSGT00940000159407"/>
<feature type="region of interest" description="Disordered" evidence="7">
    <location>
        <begin position="234"/>
        <end position="320"/>
    </location>
</feature>
<feature type="compositionally biased region" description="Basic residues" evidence="7">
    <location>
        <begin position="64"/>
        <end position="80"/>
    </location>
</feature>
<dbReference type="AlphaFoldDB" id="A0A3Q4IA43"/>
<reference evidence="9" key="1">
    <citation type="submission" date="2025-08" db="UniProtKB">
        <authorList>
            <consortium name="Ensembl"/>
        </authorList>
    </citation>
    <scope>IDENTIFICATION</scope>
</reference>
<sequence length="390" mass="43029">MQTSYRLPNPLPPLPVRKGVRGRRPKSQTIALLKAAAEAAAAAAVNGASQSPARTSTETQLAPRPHKKRGPKPKNKVRCHQSHSLLASDSYQPLCVYVNKHGDYGPHLDRKLVQQLPDHFGPAPVNAVLQQAVQACVDCTYQPSVLLSFLQSQSHTGGEVIRVRSEHGIRYVKLPSASSASSVLRFLENMCQHLESDSLFSSQPFSPYSNNTRFYNRAKSALMECEPLCVAENGLPNNDPSKDPTPSPRPLHNTPDYRAAKRERPYYPGHAQTPPPLRRVSSNPTEPGPVCAHRRVEAASSTTGPDHMKQDKDASGNSASSWSVDDVIRFVQEADPHTLGPHVELFRKHEIDGKALMLLRSDVIMKYMGLKLGPALKLCHHIEKLKQTKQ</sequence>
<dbReference type="STRING" id="32507.ENSNBRP00000027427"/>
<dbReference type="InterPro" id="IPR021987">
    <property type="entry name" value="SLED"/>
</dbReference>
<dbReference type="Pfam" id="PF17208">
    <property type="entry name" value="RBR"/>
    <property type="match status" value="1"/>
</dbReference>
<dbReference type="GO" id="GO:0005634">
    <property type="term" value="C:nucleus"/>
    <property type="evidence" value="ECO:0007669"/>
    <property type="project" value="UniProtKB-SubCell"/>
</dbReference>
<keyword evidence="5" id="KW-0804">Transcription</keyword>
<dbReference type="InterPro" id="IPR001660">
    <property type="entry name" value="SAM"/>
</dbReference>
<evidence type="ECO:0000256" key="2">
    <source>
        <dbReference type="ARBA" id="ARBA00008469"/>
    </source>
</evidence>
<evidence type="ECO:0000313" key="9">
    <source>
        <dbReference type="Ensembl" id="ENSNBRP00000027427.1"/>
    </source>
</evidence>
<evidence type="ECO:0000256" key="3">
    <source>
        <dbReference type="ARBA" id="ARBA00022491"/>
    </source>
</evidence>
<dbReference type="PROSITE" id="PS50105">
    <property type="entry name" value="SAM_DOMAIN"/>
    <property type="match status" value="1"/>
</dbReference>
<organism evidence="9 10">
    <name type="scientific">Neolamprologus brichardi</name>
    <name type="common">Fairy cichlid</name>
    <name type="synonym">Lamprologus brichardi</name>
    <dbReference type="NCBI Taxonomy" id="32507"/>
    <lineage>
        <taxon>Eukaryota</taxon>
        <taxon>Metazoa</taxon>
        <taxon>Chordata</taxon>
        <taxon>Craniata</taxon>
        <taxon>Vertebrata</taxon>
        <taxon>Euteleostomi</taxon>
        <taxon>Actinopterygii</taxon>
        <taxon>Neopterygii</taxon>
        <taxon>Teleostei</taxon>
        <taxon>Neoteleostei</taxon>
        <taxon>Acanthomorphata</taxon>
        <taxon>Ovalentaria</taxon>
        <taxon>Cichlomorphae</taxon>
        <taxon>Cichliformes</taxon>
        <taxon>Cichlidae</taxon>
        <taxon>African cichlids</taxon>
        <taxon>Pseudocrenilabrinae</taxon>
        <taxon>Lamprologini</taxon>
        <taxon>Neolamprologus</taxon>
    </lineage>
</organism>
<dbReference type="PANTHER" id="PTHR12247:SF84">
    <property type="entry name" value="SEX COMB ON MIDLEG-LIKE PROTEIN 2"/>
    <property type="match status" value="1"/>
</dbReference>
<dbReference type="OMA" id="LMECEPL"/>
<dbReference type="Pfam" id="PF00536">
    <property type="entry name" value="SAM_1"/>
    <property type="match status" value="1"/>
</dbReference>
<feature type="region of interest" description="Disordered" evidence="7">
    <location>
        <begin position="43"/>
        <end position="80"/>
    </location>
</feature>
<dbReference type="Gene3D" id="1.10.150.50">
    <property type="entry name" value="Transcription Factor, Ets-1"/>
    <property type="match status" value="1"/>
</dbReference>
<dbReference type="InterPro" id="IPR033763">
    <property type="entry name" value="SCML2_RBR"/>
</dbReference>
<feature type="region of interest" description="Disordered" evidence="7">
    <location>
        <begin position="1"/>
        <end position="27"/>
    </location>
</feature>
<dbReference type="FunFam" id="1.10.150.50:FF:000018">
    <property type="entry name" value="Polycomb protein scmh1 isoform 4"/>
    <property type="match status" value="1"/>
</dbReference>
<keyword evidence="4" id="KW-0805">Transcription regulation</keyword>
<proteinExistence type="inferred from homology"/>
<dbReference type="Gene3D" id="3.90.1150.190">
    <property type="entry name" value="SLED domain"/>
    <property type="match status" value="1"/>
</dbReference>
<dbReference type="Ensembl" id="ENSNBRT00000028143.1">
    <property type="protein sequence ID" value="ENSNBRP00000027427.1"/>
    <property type="gene ID" value="ENSNBRG00000020919.1"/>
</dbReference>
<keyword evidence="3" id="KW-0678">Repressor</keyword>
<dbReference type="GO" id="GO:0003682">
    <property type="term" value="F:chromatin binding"/>
    <property type="evidence" value="ECO:0007669"/>
    <property type="project" value="TreeGrafter"/>
</dbReference>
<feature type="domain" description="SAM" evidence="8">
    <location>
        <begin position="322"/>
        <end position="388"/>
    </location>
</feature>
<dbReference type="GO" id="GO:0045892">
    <property type="term" value="P:negative regulation of DNA-templated transcription"/>
    <property type="evidence" value="ECO:0007669"/>
    <property type="project" value="TreeGrafter"/>
</dbReference>
<dbReference type="Pfam" id="PF12140">
    <property type="entry name" value="SLED"/>
    <property type="match status" value="1"/>
</dbReference>
<accession>A0A3Q4IA43</accession>
<keyword evidence="6" id="KW-0539">Nucleus</keyword>
<feature type="compositionally biased region" description="Polar residues" evidence="7">
    <location>
        <begin position="47"/>
        <end position="60"/>
    </location>
</feature>
<name>A0A3Q4IA43_NEOBR</name>
<dbReference type="SUPFAM" id="SSF47769">
    <property type="entry name" value="SAM/Pointed domain"/>
    <property type="match status" value="1"/>
</dbReference>
<dbReference type="InterPro" id="IPR050548">
    <property type="entry name" value="PcG_chromatin_remod_factors"/>
</dbReference>
<dbReference type="InterPro" id="IPR038348">
    <property type="entry name" value="SLED_sf"/>
</dbReference>
<keyword evidence="10" id="KW-1185">Reference proteome</keyword>
<dbReference type="Bgee" id="ENSNBRG00000020919">
    <property type="expression patterns" value="Expressed in zone of skin and 4 other cell types or tissues"/>
</dbReference>
<dbReference type="Proteomes" id="UP000261580">
    <property type="component" value="Unassembled WGS sequence"/>
</dbReference>
<evidence type="ECO:0000259" key="8">
    <source>
        <dbReference type="PROSITE" id="PS50105"/>
    </source>
</evidence>
<evidence type="ECO:0000256" key="1">
    <source>
        <dbReference type="ARBA" id="ARBA00004123"/>
    </source>
</evidence>
<reference evidence="9" key="2">
    <citation type="submission" date="2025-09" db="UniProtKB">
        <authorList>
            <consortium name="Ensembl"/>
        </authorList>
    </citation>
    <scope>IDENTIFICATION</scope>
</reference>
<evidence type="ECO:0000256" key="6">
    <source>
        <dbReference type="ARBA" id="ARBA00023242"/>
    </source>
</evidence>
<dbReference type="SMART" id="SM00454">
    <property type="entry name" value="SAM"/>
    <property type="match status" value="1"/>
</dbReference>
<evidence type="ECO:0000256" key="5">
    <source>
        <dbReference type="ARBA" id="ARBA00023163"/>
    </source>
</evidence>
<dbReference type="CDD" id="cd09578">
    <property type="entry name" value="SAM_Scm"/>
    <property type="match status" value="1"/>
</dbReference>
<evidence type="ECO:0000256" key="7">
    <source>
        <dbReference type="SAM" id="MobiDB-lite"/>
    </source>
</evidence>
<evidence type="ECO:0000256" key="4">
    <source>
        <dbReference type="ARBA" id="ARBA00023015"/>
    </source>
</evidence>
<dbReference type="PANTHER" id="PTHR12247">
    <property type="entry name" value="POLYCOMB GROUP PROTEIN"/>
    <property type="match status" value="1"/>
</dbReference>
<dbReference type="InterPro" id="IPR013761">
    <property type="entry name" value="SAM/pointed_sf"/>
</dbReference>